<reference evidence="1 2" key="1">
    <citation type="submission" date="2017-08" db="EMBL/GenBank/DDBJ databases">
        <title>Infants hospitalized years apart are colonized by the same room-sourced microbial strains.</title>
        <authorList>
            <person name="Brooks B."/>
            <person name="Olm M.R."/>
            <person name="Firek B.A."/>
            <person name="Baker R."/>
            <person name="Thomas B.C."/>
            <person name="Morowitz M.J."/>
            <person name="Banfield J.F."/>
        </authorList>
    </citation>
    <scope>NUCLEOTIDE SEQUENCE [LARGE SCALE GENOMIC DNA]</scope>
    <source>
        <strain evidence="1">S2_005_002_R2_29</strain>
    </source>
</reference>
<gene>
    <name evidence="1" type="ORF">DI551_00660</name>
</gene>
<accession>A0A2W5NDQ9</accession>
<evidence type="ECO:0008006" key="3">
    <source>
        <dbReference type="Google" id="ProtNLM"/>
    </source>
</evidence>
<evidence type="ECO:0000313" key="2">
    <source>
        <dbReference type="Proteomes" id="UP000249417"/>
    </source>
</evidence>
<name>A0A2W5NDQ9_9BACT</name>
<proteinExistence type="predicted"/>
<organism evidence="1 2">
    <name type="scientific">Micavibrio aeruginosavorus</name>
    <dbReference type="NCBI Taxonomy" id="349221"/>
    <lineage>
        <taxon>Bacteria</taxon>
        <taxon>Pseudomonadati</taxon>
        <taxon>Bdellovibrionota</taxon>
        <taxon>Bdellovibrionia</taxon>
        <taxon>Bdellovibrionales</taxon>
        <taxon>Pseudobdellovibrionaceae</taxon>
        <taxon>Micavibrio</taxon>
    </lineage>
</organism>
<dbReference type="Proteomes" id="UP000249417">
    <property type="component" value="Unassembled WGS sequence"/>
</dbReference>
<evidence type="ECO:0000313" key="1">
    <source>
        <dbReference type="EMBL" id="PZQ48875.1"/>
    </source>
</evidence>
<sequence length="75" mass="8201">MKLRLFIATAFILSGCAQYWNKQGANLQTTSKDLSACRLEASKANAGGQQLYDPIQLEGPCMVSKGYSLSYQPPK</sequence>
<dbReference type="EMBL" id="QFQB01000002">
    <property type="protein sequence ID" value="PZQ48875.1"/>
    <property type="molecule type" value="Genomic_DNA"/>
</dbReference>
<comment type="caution">
    <text evidence="1">The sequence shown here is derived from an EMBL/GenBank/DDBJ whole genome shotgun (WGS) entry which is preliminary data.</text>
</comment>
<protein>
    <recommendedName>
        <fullName evidence="3">Lipoprotein</fullName>
    </recommendedName>
</protein>
<dbReference type="PROSITE" id="PS51257">
    <property type="entry name" value="PROKAR_LIPOPROTEIN"/>
    <property type="match status" value="1"/>
</dbReference>
<dbReference type="AlphaFoldDB" id="A0A2W5NDQ9"/>